<keyword evidence="2" id="KW-0175">Coiled coil</keyword>
<feature type="domain" description="CCHC-type" evidence="4">
    <location>
        <begin position="530"/>
        <end position="545"/>
    </location>
</feature>
<feature type="coiled-coil region" evidence="2">
    <location>
        <begin position="489"/>
        <end position="516"/>
    </location>
</feature>
<dbReference type="SMART" id="SM00343">
    <property type="entry name" value="ZnF_C2HC"/>
    <property type="match status" value="1"/>
</dbReference>
<name>R7U9A0_CAPTE</name>
<keyword evidence="7" id="KW-1185">Reference proteome</keyword>
<feature type="region of interest" description="Disordered" evidence="3">
    <location>
        <begin position="541"/>
        <end position="577"/>
    </location>
</feature>
<reference evidence="6" key="3">
    <citation type="submission" date="2015-06" db="UniProtKB">
        <authorList>
            <consortium name="EnsemblMetazoa"/>
        </authorList>
    </citation>
    <scope>IDENTIFICATION</scope>
</reference>
<sequence length="577" mass="65754">MYDSMTRMREELNRHDDVLYKHDRLISGSFDRNEAHQDYCKRNDDSGRIRTQNPIDADTEEMKDSTGEESDAKIPTMAEVAAMAYENKGFKELKKQQEKPNGRGLAAASLEIVLSARNRGREKYQQCVRPARLLDLVNVNAIMVRNKKRKTDNHGQTEATTMKTAVEKVFQGRACTRYVQKAKQSNSTDIRMAPNYDNKFMFTAKEEHDEKSKTNGQEKSPRKPRTGQLSLGRSKTNGQGIHSGSDAKEQARTGRQRGVTSGREVSCLEQGLPGAIQKSVTFNSSYFLNSQLLGSVNYCDRELELVPLDLRFDVYGLKARDSLLREGLRWIDGHGPGAEWGAFKQHLIQAFISQDADGVLRKELYKISKQPNESVVSFKRRFRDLVAEAYPIQYADNGVAIPRNADQVENLLKTYAKGLADKHLVHKMITPDWPEHLEQAMTRTALTEKVQDNLERLGFTNGEEPMEIAAFSQHKGEHVFKSTPEESQVKHLKSQYGKLERIIDQLTERIKDMGTNNTPSQSTYHDSRTCYYCGKTGHIKRDCRKRKRDQESASHQTQAHQERERNQANKHVAANTQ</sequence>
<evidence type="ECO:0000259" key="4">
    <source>
        <dbReference type="PROSITE" id="PS50158"/>
    </source>
</evidence>
<dbReference type="PANTHER" id="PTHR33223">
    <property type="entry name" value="CCHC-TYPE DOMAIN-CONTAINING PROTEIN"/>
    <property type="match status" value="1"/>
</dbReference>
<organism evidence="5">
    <name type="scientific">Capitella teleta</name>
    <name type="common">Polychaete worm</name>
    <dbReference type="NCBI Taxonomy" id="283909"/>
    <lineage>
        <taxon>Eukaryota</taxon>
        <taxon>Metazoa</taxon>
        <taxon>Spiralia</taxon>
        <taxon>Lophotrochozoa</taxon>
        <taxon>Annelida</taxon>
        <taxon>Polychaeta</taxon>
        <taxon>Sedentaria</taxon>
        <taxon>Scolecida</taxon>
        <taxon>Capitellidae</taxon>
        <taxon>Capitella</taxon>
    </lineage>
</organism>
<dbReference type="SUPFAM" id="SSF57756">
    <property type="entry name" value="Retrovirus zinc finger-like domains"/>
    <property type="match status" value="1"/>
</dbReference>
<evidence type="ECO:0000256" key="1">
    <source>
        <dbReference type="PROSITE-ProRule" id="PRU00047"/>
    </source>
</evidence>
<proteinExistence type="predicted"/>
<feature type="compositionally biased region" description="Basic and acidic residues" evidence="3">
    <location>
        <begin position="38"/>
        <end position="48"/>
    </location>
</feature>
<dbReference type="PANTHER" id="PTHR33223:SF6">
    <property type="entry name" value="CCHC-TYPE DOMAIN-CONTAINING PROTEIN"/>
    <property type="match status" value="1"/>
</dbReference>
<evidence type="ECO:0000256" key="3">
    <source>
        <dbReference type="SAM" id="MobiDB-lite"/>
    </source>
</evidence>
<dbReference type="GO" id="GO:0008270">
    <property type="term" value="F:zinc ion binding"/>
    <property type="evidence" value="ECO:0007669"/>
    <property type="project" value="UniProtKB-KW"/>
</dbReference>
<keyword evidence="1" id="KW-0479">Metal-binding</keyword>
<gene>
    <name evidence="5" type="ORF">CAPTEDRAFT_196728</name>
</gene>
<dbReference type="OrthoDB" id="10065209at2759"/>
<dbReference type="EMBL" id="AMQN01008777">
    <property type="status" value="NOT_ANNOTATED_CDS"/>
    <property type="molecule type" value="Genomic_DNA"/>
</dbReference>
<dbReference type="EnsemblMetazoa" id="CapteT196728">
    <property type="protein sequence ID" value="CapteP196728"/>
    <property type="gene ID" value="CapteG196728"/>
</dbReference>
<evidence type="ECO:0000313" key="7">
    <source>
        <dbReference type="Proteomes" id="UP000014760"/>
    </source>
</evidence>
<dbReference type="GO" id="GO:0003676">
    <property type="term" value="F:nucleic acid binding"/>
    <property type="evidence" value="ECO:0007669"/>
    <property type="project" value="InterPro"/>
</dbReference>
<feature type="compositionally biased region" description="Basic and acidic residues" evidence="3">
    <location>
        <begin position="60"/>
        <end position="71"/>
    </location>
</feature>
<feature type="compositionally biased region" description="Polar residues" evidence="3">
    <location>
        <begin position="227"/>
        <end position="242"/>
    </location>
</feature>
<evidence type="ECO:0000313" key="5">
    <source>
        <dbReference type="EMBL" id="ELU02549.1"/>
    </source>
</evidence>
<accession>R7U9A0</accession>
<reference evidence="5 7" key="2">
    <citation type="journal article" date="2013" name="Nature">
        <title>Insights into bilaterian evolution from three spiralian genomes.</title>
        <authorList>
            <person name="Simakov O."/>
            <person name="Marletaz F."/>
            <person name="Cho S.J."/>
            <person name="Edsinger-Gonzales E."/>
            <person name="Havlak P."/>
            <person name="Hellsten U."/>
            <person name="Kuo D.H."/>
            <person name="Larsson T."/>
            <person name="Lv J."/>
            <person name="Arendt D."/>
            <person name="Savage R."/>
            <person name="Osoegawa K."/>
            <person name="de Jong P."/>
            <person name="Grimwood J."/>
            <person name="Chapman J.A."/>
            <person name="Shapiro H."/>
            <person name="Aerts A."/>
            <person name="Otillar R.P."/>
            <person name="Terry A.Y."/>
            <person name="Boore J.L."/>
            <person name="Grigoriev I.V."/>
            <person name="Lindberg D.R."/>
            <person name="Seaver E.C."/>
            <person name="Weisblat D.A."/>
            <person name="Putnam N.H."/>
            <person name="Rokhsar D.S."/>
        </authorList>
    </citation>
    <scope>NUCLEOTIDE SEQUENCE</scope>
    <source>
        <strain evidence="5 7">I ESC-2004</strain>
    </source>
</reference>
<keyword evidence="1" id="KW-0862">Zinc</keyword>
<dbReference type="PROSITE" id="PS50158">
    <property type="entry name" value="ZF_CCHC"/>
    <property type="match status" value="1"/>
</dbReference>
<dbReference type="AlphaFoldDB" id="R7U9A0"/>
<dbReference type="InterPro" id="IPR001878">
    <property type="entry name" value="Znf_CCHC"/>
</dbReference>
<feature type="region of interest" description="Disordered" evidence="3">
    <location>
        <begin position="38"/>
        <end position="71"/>
    </location>
</feature>
<protein>
    <recommendedName>
        <fullName evidence="4">CCHC-type domain-containing protein</fullName>
    </recommendedName>
</protein>
<evidence type="ECO:0000313" key="6">
    <source>
        <dbReference type="EnsemblMetazoa" id="CapteP196728"/>
    </source>
</evidence>
<dbReference type="EMBL" id="AMQN01008779">
    <property type="status" value="NOT_ANNOTATED_CDS"/>
    <property type="molecule type" value="Genomic_DNA"/>
</dbReference>
<feature type="region of interest" description="Disordered" evidence="3">
    <location>
        <begin position="205"/>
        <end position="264"/>
    </location>
</feature>
<dbReference type="Gene3D" id="4.10.60.10">
    <property type="entry name" value="Zinc finger, CCHC-type"/>
    <property type="match status" value="1"/>
</dbReference>
<reference evidence="7" key="1">
    <citation type="submission" date="2012-12" db="EMBL/GenBank/DDBJ databases">
        <authorList>
            <person name="Hellsten U."/>
            <person name="Grimwood J."/>
            <person name="Chapman J.A."/>
            <person name="Shapiro H."/>
            <person name="Aerts A."/>
            <person name="Otillar R.P."/>
            <person name="Terry A.Y."/>
            <person name="Boore J.L."/>
            <person name="Simakov O."/>
            <person name="Marletaz F."/>
            <person name="Cho S.-J."/>
            <person name="Edsinger-Gonzales E."/>
            <person name="Havlak P."/>
            <person name="Kuo D.-H."/>
            <person name="Larsson T."/>
            <person name="Lv J."/>
            <person name="Arendt D."/>
            <person name="Savage R."/>
            <person name="Osoegawa K."/>
            <person name="de Jong P."/>
            <person name="Lindberg D.R."/>
            <person name="Seaver E.C."/>
            <person name="Weisblat D.A."/>
            <person name="Putnam N.H."/>
            <person name="Grigoriev I.V."/>
            <person name="Rokhsar D.S."/>
        </authorList>
    </citation>
    <scope>NUCLEOTIDE SEQUENCE</scope>
    <source>
        <strain evidence="7">I ESC-2004</strain>
    </source>
</reference>
<dbReference type="EMBL" id="AMQN01008778">
    <property type="status" value="NOT_ANNOTATED_CDS"/>
    <property type="molecule type" value="Genomic_DNA"/>
</dbReference>
<dbReference type="Proteomes" id="UP000014760">
    <property type="component" value="Unassembled WGS sequence"/>
</dbReference>
<dbReference type="EMBL" id="KB303931">
    <property type="protein sequence ID" value="ELU02549.1"/>
    <property type="molecule type" value="Genomic_DNA"/>
</dbReference>
<dbReference type="Pfam" id="PF00098">
    <property type="entry name" value="zf-CCHC"/>
    <property type="match status" value="1"/>
</dbReference>
<evidence type="ECO:0000256" key="2">
    <source>
        <dbReference type="SAM" id="Coils"/>
    </source>
</evidence>
<keyword evidence="1" id="KW-0863">Zinc-finger</keyword>
<dbReference type="InterPro" id="IPR036875">
    <property type="entry name" value="Znf_CCHC_sf"/>
</dbReference>
<dbReference type="HOGENOM" id="CLU_472706_0_0_1"/>